<keyword evidence="2" id="KW-0472">Membrane</keyword>
<dbReference type="RefSeq" id="WP_203717719.1">
    <property type="nucleotide sequence ID" value="NZ_BONE01000072.1"/>
</dbReference>
<gene>
    <name evidence="4" type="ORF">Asi02nite_63740</name>
</gene>
<keyword evidence="2" id="KW-0812">Transmembrane</keyword>
<dbReference type="PANTHER" id="PTHR43752:SF2">
    <property type="entry name" value="BNR_ASP-BOX REPEAT FAMILY PROTEIN"/>
    <property type="match status" value="1"/>
</dbReference>
<feature type="transmembrane region" description="Helical" evidence="2">
    <location>
        <begin position="12"/>
        <end position="30"/>
    </location>
</feature>
<keyword evidence="5" id="KW-1185">Reference proteome</keyword>
<accession>A0ABQ4CZZ7</accession>
<dbReference type="Gene3D" id="2.120.10.10">
    <property type="match status" value="1"/>
</dbReference>
<sequence>MGRPTFAVRVRAVAIGFAVGALAVGGLQFVPTGGSLPLRDDALPAGDGAAPDRFSSGTGSHWNVLNWGPGAVAAVPGSFAKDTVDASGRTVKQIFVSSAANPDVGTAASENNMSRSDDSGLSFLTTQRAYPTGAGNIVRLPDGSLLGIDFIPEWGDAQHSYTNLIVRTSRDGTRWTTRKAPVTMPPDKPLGPMSNGLRVHRGPLVLADGTLVVPAYTVLAGTSRQISIVLQSTDLGRTWSLRSVVPGGATPGTNEVGWSRTTDGRLTAALRTTDNPARLVQSFSADDGRTWTDPVPLRGPDGAQVVGVSPEVLLQANGTLLLATGRPDVRVLVSYDGTGQAWDTQSTVFANYPSTGNNGRYDGTSGNTTMETVGAGRSVLFYDQCAAWGCGAYDEQMGISAQYVSAVTPGAGRIDVASKLLDGSATVRGTFAGRDKRFPEQRPQGAFDGSASPAAAAVLTAGRRGTPSLVLALDRSYRLDKVGLMLGSGQPQTATVALSADGVTWSDPVVSAVAQRDWALRYASFPAQEARFVRVTGPVGATTTVTELEVYASDVDTFENENPFSVPRGWRDASHAWVTDVAPNPAYTEFGGFRSATALRLWDKWTDANAHITRPLPAAGTVSASLRWGYSDPRARFTIGVGGGGAAGWTFAIVAGATASAPQSVQVFDGRVWTSLGTLGAAVPAKSYVPLAVEAAAGSATLTVDGQRFTTTVRAGDAATFDGLTLSTGEPAEYGGIYFVDDVTVG</sequence>
<keyword evidence="2" id="KW-1133">Transmembrane helix</keyword>
<dbReference type="InterPro" id="IPR036278">
    <property type="entry name" value="Sialidase_sf"/>
</dbReference>
<dbReference type="SUPFAM" id="SSF49785">
    <property type="entry name" value="Galactose-binding domain-like"/>
    <property type="match status" value="1"/>
</dbReference>
<evidence type="ECO:0000313" key="5">
    <source>
        <dbReference type="Proteomes" id="UP000604117"/>
    </source>
</evidence>
<protein>
    <recommendedName>
        <fullName evidence="3">Sialidase domain-containing protein</fullName>
    </recommendedName>
</protein>
<dbReference type="CDD" id="cd15482">
    <property type="entry name" value="Sialidase_non-viral"/>
    <property type="match status" value="1"/>
</dbReference>
<dbReference type="Gene3D" id="2.60.120.260">
    <property type="entry name" value="Galactose-binding domain-like"/>
    <property type="match status" value="1"/>
</dbReference>
<dbReference type="Pfam" id="PF13088">
    <property type="entry name" value="BNR_2"/>
    <property type="match status" value="1"/>
</dbReference>
<dbReference type="EMBL" id="BONE01000072">
    <property type="protein sequence ID" value="GIF76856.1"/>
    <property type="molecule type" value="Genomic_DNA"/>
</dbReference>
<evidence type="ECO:0000313" key="4">
    <source>
        <dbReference type="EMBL" id="GIF76856.1"/>
    </source>
</evidence>
<dbReference type="InterPro" id="IPR008979">
    <property type="entry name" value="Galactose-bd-like_sf"/>
</dbReference>
<dbReference type="PANTHER" id="PTHR43752">
    <property type="entry name" value="BNR/ASP-BOX REPEAT FAMILY PROTEIN"/>
    <property type="match status" value="1"/>
</dbReference>
<dbReference type="SUPFAM" id="SSF50939">
    <property type="entry name" value="Sialidases"/>
    <property type="match status" value="1"/>
</dbReference>
<evidence type="ECO:0000256" key="2">
    <source>
        <dbReference type="SAM" id="Phobius"/>
    </source>
</evidence>
<dbReference type="Proteomes" id="UP000604117">
    <property type="component" value="Unassembled WGS sequence"/>
</dbReference>
<organism evidence="4 5">
    <name type="scientific">Asanoa siamensis</name>
    <dbReference type="NCBI Taxonomy" id="926357"/>
    <lineage>
        <taxon>Bacteria</taxon>
        <taxon>Bacillati</taxon>
        <taxon>Actinomycetota</taxon>
        <taxon>Actinomycetes</taxon>
        <taxon>Micromonosporales</taxon>
        <taxon>Micromonosporaceae</taxon>
        <taxon>Asanoa</taxon>
    </lineage>
</organism>
<dbReference type="InterPro" id="IPR011040">
    <property type="entry name" value="Sialidase"/>
</dbReference>
<evidence type="ECO:0000256" key="1">
    <source>
        <dbReference type="SAM" id="MobiDB-lite"/>
    </source>
</evidence>
<evidence type="ECO:0000259" key="3">
    <source>
        <dbReference type="Pfam" id="PF13088"/>
    </source>
</evidence>
<proteinExistence type="predicted"/>
<feature type="domain" description="Sialidase" evidence="3">
    <location>
        <begin position="130"/>
        <end position="345"/>
    </location>
</feature>
<name>A0ABQ4CZZ7_9ACTN</name>
<reference evidence="4 5" key="1">
    <citation type="submission" date="2021-01" db="EMBL/GenBank/DDBJ databases">
        <title>Whole genome shotgun sequence of Asanoa siamensis NBRC 107932.</title>
        <authorList>
            <person name="Komaki H."/>
            <person name="Tamura T."/>
        </authorList>
    </citation>
    <scope>NUCLEOTIDE SEQUENCE [LARGE SCALE GENOMIC DNA]</scope>
    <source>
        <strain evidence="4 5">NBRC 107932</strain>
    </source>
</reference>
<comment type="caution">
    <text evidence="4">The sequence shown here is derived from an EMBL/GenBank/DDBJ whole genome shotgun (WGS) entry which is preliminary data.</text>
</comment>
<feature type="region of interest" description="Disordered" evidence="1">
    <location>
        <begin position="175"/>
        <end position="194"/>
    </location>
</feature>